<protein>
    <recommendedName>
        <fullName evidence="5">Cell wall protein</fullName>
    </recommendedName>
</protein>
<evidence type="ECO:0000313" key="4">
    <source>
        <dbReference type="Proteomes" id="UP001166286"/>
    </source>
</evidence>
<keyword evidence="2" id="KW-0732">Signal</keyword>
<accession>A0AA39QYF5</accession>
<feature type="signal peptide" evidence="2">
    <location>
        <begin position="1"/>
        <end position="20"/>
    </location>
</feature>
<evidence type="ECO:0000256" key="2">
    <source>
        <dbReference type="SAM" id="SignalP"/>
    </source>
</evidence>
<evidence type="ECO:0000313" key="3">
    <source>
        <dbReference type="EMBL" id="KAK0510624.1"/>
    </source>
</evidence>
<dbReference type="EMBL" id="JAFEKC020000015">
    <property type="protein sequence ID" value="KAK0510624.1"/>
    <property type="molecule type" value="Genomic_DNA"/>
</dbReference>
<comment type="caution">
    <text evidence="3">The sequence shown here is derived from an EMBL/GenBank/DDBJ whole genome shotgun (WGS) entry which is preliminary data.</text>
</comment>
<reference evidence="3" key="1">
    <citation type="submission" date="2023-03" db="EMBL/GenBank/DDBJ databases">
        <title>Complete genome of Cladonia borealis.</title>
        <authorList>
            <person name="Park H."/>
        </authorList>
    </citation>
    <scope>NUCLEOTIDE SEQUENCE</scope>
    <source>
        <strain evidence="3">ANT050790</strain>
    </source>
</reference>
<gene>
    <name evidence="3" type="ORF">JMJ35_007056</name>
</gene>
<proteinExistence type="predicted"/>
<feature type="region of interest" description="Disordered" evidence="1">
    <location>
        <begin position="137"/>
        <end position="184"/>
    </location>
</feature>
<sequence>MRFLLSGVGIALTAGLFANATRLPPATVTMTTRLGPETTEKAILAKRGNWVEVCPTPDNTSGCKVIAVDQILSEPNGGHYVPECDANGSCHYIGFAEPTGYTITGATSYELTSAAGGAIFIVPLPIPLPPPELLPVPIPPPEPPVDIPDAPEDPNLSLDFFQPPATTTPAPATTPSPKLTTPPTSACELVSSRTLLSTITVFAAMNDDWLESVTSEYGSTLCYFYDWNASPTASPTCLADGAPCFCDCGTSATYPTLPAVAGQTTANCAYTVLPASQITPVSTAAAPTDIPGEGGVPGCAAVIYPDGQACPNANYCNCGGTAAPFLTTTISGISATNCDYTIQPTANSCPTPTTTTVPPPVIPPPTTTAPSLPPPSPTVGFLACVDQSETSGCSGIGDVHSWSVDATADYMQQQFAYPVAFTSASADFTRTPDRPLDPTVEYNWEGILKDCYYNCTGNAGLGGYVDVGCLRYSFFPNQVNGVFGTSGPANPSLFWNTMHYC</sequence>
<evidence type="ECO:0000256" key="1">
    <source>
        <dbReference type="SAM" id="MobiDB-lite"/>
    </source>
</evidence>
<organism evidence="3 4">
    <name type="scientific">Cladonia borealis</name>
    <dbReference type="NCBI Taxonomy" id="184061"/>
    <lineage>
        <taxon>Eukaryota</taxon>
        <taxon>Fungi</taxon>
        <taxon>Dikarya</taxon>
        <taxon>Ascomycota</taxon>
        <taxon>Pezizomycotina</taxon>
        <taxon>Lecanoromycetes</taxon>
        <taxon>OSLEUM clade</taxon>
        <taxon>Lecanoromycetidae</taxon>
        <taxon>Lecanorales</taxon>
        <taxon>Lecanorineae</taxon>
        <taxon>Cladoniaceae</taxon>
        <taxon>Cladonia</taxon>
    </lineage>
</organism>
<dbReference type="Proteomes" id="UP001166286">
    <property type="component" value="Unassembled WGS sequence"/>
</dbReference>
<feature type="chain" id="PRO_5041214362" description="Cell wall protein" evidence="2">
    <location>
        <begin position="21"/>
        <end position="501"/>
    </location>
</feature>
<feature type="compositionally biased region" description="Low complexity" evidence="1">
    <location>
        <begin position="163"/>
        <end position="184"/>
    </location>
</feature>
<evidence type="ECO:0008006" key="5">
    <source>
        <dbReference type="Google" id="ProtNLM"/>
    </source>
</evidence>
<name>A0AA39QYF5_9LECA</name>
<keyword evidence="4" id="KW-1185">Reference proteome</keyword>
<dbReference type="AlphaFoldDB" id="A0AA39QYF5"/>
<feature type="compositionally biased region" description="Pro residues" evidence="1">
    <location>
        <begin position="137"/>
        <end position="146"/>
    </location>
</feature>